<feature type="transmembrane region" description="Helical" evidence="2">
    <location>
        <begin position="102"/>
        <end position="123"/>
    </location>
</feature>
<protein>
    <submittedName>
        <fullName evidence="3">Uncharacterized protein</fullName>
    </submittedName>
</protein>
<keyword evidence="2" id="KW-0812">Transmembrane</keyword>
<feature type="compositionally biased region" description="Acidic residues" evidence="1">
    <location>
        <begin position="147"/>
        <end position="157"/>
    </location>
</feature>
<reference evidence="3" key="1">
    <citation type="submission" date="2021-01" db="EMBL/GenBank/DDBJ databases">
        <authorList>
            <person name="Corre E."/>
            <person name="Pelletier E."/>
            <person name="Niang G."/>
            <person name="Scheremetjew M."/>
            <person name="Finn R."/>
            <person name="Kale V."/>
            <person name="Holt S."/>
            <person name="Cochrane G."/>
            <person name="Meng A."/>
            <person name="Brown T."/>
            <person name="Cohen L."/>
        </authorList>
    </citation>
    <scope>NUCLEOTIDE SEQUENCE</scope>
    <source>
        <strain evidence="3">LB1974</strain>
    </source>
</reference>
<gene>
    <name evidence="3" type="ORF">OMAR00294_LOCUS2784</name>
</gene>
<accession>A0A7S4GQH5</accession>
<feature type="region of interest" description="Disordered" evidence="1">
    <location>
        <begin position="147"/>
        <end position="172"/>
    </location>
</feature>
<name>A0A7S4GQH5_OXYMA</name>
<keyword evidence="2" id="KW-1133">Transmembrane helix</keyword>
<keyword evidence="2" id="KW-0472">Membrane</keyword>
<feature type="region of interest" description="Disordered" evidence="1">
    <location>
        <begin position="57"/>
        <end position="77"/>
    </location>
</feature>
<proteinExistence type="predicted"/>
<dbReference type="EMBL" id="HBJB01003422">
    <property type="protein sequence ID" value="CAE0843851.1"/>
    <property type="molecule type" value="Transcribed_RNA"/>
</dbReference>
<evidence type="ECO:0000313" key="3">
    <source>
        <dbReference type="EMBL" id="CAE0843851.1"/>
    </source>
</evidence>
<feature type="compositionally biased region" description="Basic and acidic residues" evidence="1">
    <location>
        <begin position="57"/>
        <end position="68"/>
    </location>
</feature>
<dbReference type="AlphaFoldDB" id="A0A7S4GQH5"/>
<evidence type="ECO:0000256" key="1">
    <source>
        <dbReference type="SAM" id="MobiDB-lite"/>
    </source>
</evidence>
<evidence type="ECO:0000256" key="2">
    <source>
        <dbReference type="SAM" id="Phobius"/>
    </source>
</evidence>
<sequence length="172" mass="19152">MAQVHTFHIAAMLVRRVLARGRGQIASIHTAPVLREVSKRDPGSGYVGSGFSDPRDWENDPRFQEHKKGTNTYGVGGQQKRDFKMGPYAGGKWIVSPAANPVGFITNCILIFTTVYTLANLSWGESYFVKRKRIIRDRIRKEFDLPEGWDDEIEGDGDVLTPGDDAPLSAQS</sequence>
<organism evidence="3">
    <name type="scientific">Oxyrrhis marina</name>
    <name type="common">Dinoflagellate</name>
    <dbReference type="NCBI Taxonomy" id="2969"/>
    <lineage>
        <taxon>Eukaryota</taxon>
        <taxon>Sar</taxon>
        <taxon>Alveolata</taxon>
        <taxon>Dinophyceae</taxon>
        <taxon>Oxyrrhinales</taxon>
        <taxon>Oxyrrhinaceae</taxon>
        <taxon>Oxyrrhis</taxon>
    </lineage>
</organism>